<dbReference type="Pfam" id="PF00496">
    <property type="entry name" value="SBP_bac_5"/>
    <property type="match status" value="1"/>
</dbReference>
<comment type="similarity">
    <text evidence="2">Belongs to the bacterial solute-binding protein 5 family.</text>
</comment>
<evidence type="ECO:0000259" key="4">
    <source>
        <dbReference type="Pfam" id="PF00496"/>
    </source>
</evidence>
<proteinExistence type="inferred from homology"/>
<sequence length="650" mass="73347">MIRDIEGVAPRPVRRPTAGLMLGAAILPLLALSAGAQEATGQAPALAEMVEAGSLPPVAERVGDEPEVVEPLNAIGTYGGDLRIGLRGSSDHNHILRVIGPQGLVRWDPEYTEIVPNVAERFEVEDDGRVFTFYLRDGMKWSDGKPFTADDVLFNINDLVLNEEFAPTPPRYTSGGEPLQVEKVDDYTVRFTFKEPYGDFLAELASPLGQHPVLYAKHYCSQFHPSFNDDVQELIEANGATDWQNLFLQKCGDLEIPARWGNPERPTLDPWVVKEPYVGGATRVVMERNPYFWQIDTEGNQLPYIDRIVAPIDQDVESLILAVIGGRIDFGLRHIDPPANRPVLAENREKGDYRFFAAEPPGGSNMVITLNLTHKDPDLRELFNKKDFRVALSVGMDRQEIIDTVMLGEGEPWQHGPFEDHPYYHEQTAKQFLEHDPEKANALLDGLGLEREPDGVRQMPNGEPVRFQVDVIPTFDPVWVDALQQIEQQWAELGVDMEINPMERTFFYERTSNSNDHDAAVWNAKQSWVAGQIPQMLVPVHHDSRYGIAWRDWYLSGGENGEEPPESVKERLRLYDKARGLTDPEERRQTMLEIAQIAADEFEVIGVAKAIPTYGIVKNDLMNVPEKMPSSWYYATPSPTLPQTWFWKDG</sequence>
<organism evidence="5 6">
    <name type="scientific">Nitratireductor thuwali</name>
    <dbReference type="NCBI Taxonomy" id="2267699"/>
    <lineage>
        <taxon>Bacteria</taxon>
        <taxon>Pseudomonadati</taxon>
        <taxon>Pseudomonadota</taxon>
        <taxon>Alphaproteobacteria</taxon>
        <taxon>Hyphomicrobiales</taxon>
        <taxon>Phyllobacteriaceae</taxon>
        <taxon>Nitratireductor</taxon>
    </lineage>
</organism>
<reference evidence="5 6" key="1">
    <citation type="submission" date="2018-07" db="EMBL/GenBank/DDBJ databases">
        <title>Genome sequence of Nitratireductor thuwali#1536.</title>
        <authorList>
            <person name="Michoud G."/>
            <person name="Merlino G."/>
            <person name="Sefrji F.O."/>
            <person name="Daffonchio D."/>
        </authorList>
    </citation>
    <scope>NUCLEOTIDE SEQUENCE [LARGE SCALE GENOMIC DNA]</scope>
    <source>
        <strain evidence="6">Nit1536</strain>
    </source>
</reference>
<dbReference type="RefSeq" id="WP_422392422.1">
    <property type="nucleotide sequence ID" value="NZ_CP030941.1"/>
</dbReference>
<feature type="domain" description="Solute-binding protein family 5" evidence="4">
    <location>
        <begin position="113"/>
        <end position="524"/>
    </location>
</feature>
<dbReference type="Gene3D" id="3.40.190.10">
    <property type="entry name" value="Periplasmic binding protein-like II"/>
    <property type="match status" value="1"/>
</dbReference>
<evidence type="ECO:0000256" key="2">
    <source>
        <dbReference type="ARBA" id="ARBA00005695"/>
    </source>
</evidence>
<dbReference type="Gene3D" id="3.10.105.10">
    <property type="entry name" value="Dipeptide-binding Protein, Domain 3"/>
    <property type="match status" value="1"/>
</dbReference>
<dbReference type="SUPFAM" id="SSF53850">
    <property type="entry name" value="Periplasmic binding protein-like II"/>
    <property type="match status" value="1"/>
</dbReference>
<protein>
    <submittedName>
        <fullName evidence="5">ABC transporter-binding protein</fullName>
    </submittedName>
</protein>
<dbReference type="InterPro" id="IPR023765">
    <property type="entry name" value="SBP_5_CS"/>
</dbReference>
<name>A0ABY5MF93_9HYPH</name>
<accession>A0ABY5MF93</accession>
<dbReference type="Proteomes" id="UP001342418">
    <property type="component" value="Chromosome"/>
</dbReference>
<dbReference type="PANTHER" id="PTHR30290">
    <property type="entry name" value="PERIPLASMIC BINDING COMPONENT OF ABC TRANSPORTER"/>
    <property type="match status" value="1"/>
</dbReference>
<dbReference type="PANTHER" id="PTHR30290:SF62">
    <property type="entry name" value="OLIGOPEPTIDE ABC TRANSPORTER, PERIPLASMIC OLIGOPEPTIDE-BINDING PROTEIN"/>
    <property type="match status" value="1"/>
</dbReference>
<keyword evidence="3" id="KW-0732">Signal</keyword>
<dbReference type="InterPro" id="IPR030678">
    <property type="entry name" value="Peptide/Ni-bd"/>
</dbReference>
<keyword evidence="6" id="KW-1185">Reference proteome</keyword>
<evidence type="ECO:0000256" key="1">
    <source>
        <dbReference type="ARBA" id="ARBA00004418"/>
    </source>
</evidence>
<dbReference type="EMBL" id="CP030941">
    <property type="protein sequence ID" value="UUP16462.1"/>
    <property type="molecule type" value="Genomic_DNA"/>
</dbReference>
<evidence type="ECO:0000256" key="3">
    <source>
        <dbReference type="ARBA" id="ARBA00022729"/>
    </source>
</evidence>
<evidence type="ECO:0000313" key="6">
    <source>
        <dbReference type="Proteomes" id="UP001342418"/>
    </source>
</evidence>
<evidence type="ECO:0000313" key="5">
    <source>
        <dbReference type="EMBL" id="UUP16462.1"/>
    </source>
</evidence>
<comment type="subcellular location">
    <subcellularLocation>
        <location evidence="1">Periplasm</location>
    </subcellularLocation>
</comment>
<gene>
    <name evidence="5" type="ORF">NTH_00909</name>
</gene>
<dbReference type="InterPro" id="IPR039424">
    <property type="entry name" value="SBP_5"/>
</dbReference>
<dbReference type="InterPro" id="IPR000914">
    <property type="entry name" value="SBP_5_dom"/>
</dbReference>
<dbReference type="PROSITE" id="PS01040">
    <property type="entry name" value="SBP_BACTERIAL_5"/>
    <property type="match status" value="1"/>
</dbReference>
<dbReference type="PIRSF" id="PIRSF002741">
    <property type="entry name" value="MppA"/>
    <property type="match status" value="1"/>
</dbReference>
<dbReference type="CDD" id="cd08500">
    <property type="entry name" value="PBP2_NikA_DppA_OppA_like_4"/>
    <property type="match status" value="1"/>
</dbReference>